<evidence type="ECO:0008006" key="3">
    <source>
        <dbReference type="Google" id="ProtNLM"/>
    </source>
</evidence>
<proteinExistence type="predicted"/>
<reference evidence="1 2" key="1">
    <citation type="journal article" date="2019" name="Sci. Rep.">
        <title>Orb-weaving spider Araneus ventricosus genome elucidates the spidroin gene catalogue.</title>
        <authorList>
            <person name="Kono N."/>
            <person name="Nakamura H."/>
            <person name="Ohtoshi R."/>
            <person name="Moran D.A.P."/>
            <person name="Shinohara A."/>
            <person name="Yoshida Y."/>
            <person name="Fujiwara M."/>
            <person name="Mori M."/>
            <person name="Tomita M."/>
            <person name="Arakawa K."/>
        </authorList>
    </citation>
    <scope>NUCLEOTIDE SEQUENCE [LARGE SCALE GENOMIC DNA]</scope>
</reference>
<name>A0A4Y2NAK4_ARAVE</name>
<dbReference type="AlphaFoldDB" id="A0A4Y2NAK4"/>
<sequence>MVRNLDTYSKVQVRGTARFLWAKRFKSREIHCEVSAVYGPHVMLRPAIVKWGLQFEDGRTDLTNVKRQGRATTVSKRILHGALGGRYYSQQWQSERRTHCTGFGNIRW</sequence>
<keyword evidence="2" id="KW-1185">Reference proteome</keyword>
<dbReference type="Proteomes" id="UP000499080">
    <property type="component" value="Unassembled WGS sequence"/>
</dbReference>
<dbReference type="OrthoDB" id="8189655at2759"/>
<accession>A0A4Y2NAK4</accession>
<evidence type="ECO:0000313" key="2">
    <source>
        <dbReference type="Proteomes" id="UP000499080"/>
    </source>
</evidence>
<protein>
    <recommendedName>
        <fullName evidence="3">Mos1 transposase HTH domain-containing protein</fullName>
    </recommendedName>
</protein>
<evidence type="ECO:0000313" key="1">
    <source>
        <dbReference type="EMBL" id="GBN36458.1"/>
    </source>
</evidence>
<organism evidence="1 2">
    <name type="scientific">Araneus ventricosus</name>
    <name type="common">Orbweaver spider</name>
    <name type="synonym">Epeira ventricosa</name>
    <dbReference type="NCBI Taxonomy" id="182803"/>
    <lineage>
        <taxon>Eukaryota</taxon>
        <taxon>Metazoa</taxon>
        <taxon>Ecdysozoa</taxon>
        <taxon>Arthropoda</taxon>
        <taxon>Chelicerata</taxon>
        <taxon>Arachnida</taxon>
        <taxon>Araneae</taxon>
        <taxon>Araneomorphae</taxon>
        <taxon>Entelegynae</taxon>
        <taxon>Araneoidea</taxon>
        <taxon>Araneidae</taxon>
        <taxon>Araneus</taxon>
    </lineage>
</organism>
<gene>
    <name evidence="1" type="ORF">AVEN_114312_1</name>
</gene>
<comment type="caution">
    <text evidence="1">The sequence shown here is derived from an EMBL/GenBank/DDBJ whole genome shotgun (WGS) entry which is preliminary data.</text>
</comment>
<dbReference type="EMBL" id="BGPR01008845">
    <property type="protein sequence ID" value="GBN36458.1"/>
    <property type="molecule type" value="Genomic_DNA"/>
</dbReference>